<evidence type="ECO:0000256" key="2">
    <source>
        <dbReference type="SAM" id="Phobius"/>
    </source>
</evidence>
<organism evidence="3 4">
    <name type="scientific">Terfezia boudieri ATCC MYA-4762</name>
    <dbReference type="NCBI Taxonomy" id="1051890"/>
    <lineage>
        <taxon>Eukaryota</taxon>
        <taxon>Fungi</taxon>
        <taxon>Dikarya</taxon>
        <taxon>Ascomycota</taxon>
        <taxon>Pezizomycotina</taxon>
        <taxon>Pezizomycetes</taxon>
        <taxon>Pezizales</taxon>
        <taxon>Pezizaceae</taxon>
        <taxon>Terfezia</taxon>
    </lineage>
</organism>
<keyword evidence="4" id="KW-1185">Reference proteome</keyword>
<dbReference type="AlphaFoldDB" id="A0A3N4LMJ9"/>
<name>A0A3N4LMJ9_9PEZI</name>
<proteinExistence type="predicted"/>
<dbReference type="InParanoid" id="A0A3N4LMJ9"/>
<evidence type="ECO:0000313" key="4">
    <source>
        <dbReference type="Proteomes" id="UP000267821"/>
    </source>
</evidence>
<sequence>MHADPIKSAWAYPLLGPVYLLTHLSTLTTHLQSLPTPYFKSTTLFRTLLKTFILTTTLTALLILTLFKLTDNILFLIARNFGPLGVLARNGWLRNVVALVGLAAQGALIAGRVVEYGVGKGAKRVGWGVLMERMDLKDTVSDMISGDTAGEGLTKPVGILKEEATALGEGVGKVIEDPSATAKSAEKTLEKTYQERGIPWTAKKLVSIPVASLPAVGPVLYAALNSGDLGWGYVEGYAKNVGVEKEAQEGVKAFGLAAGILHTLPVVGPVFYFSNFVGLNSPSFTLTAIPSAPLCPTTHPPPSTQAQSYPSVTSPAISPHH</sequence>
<dbReference type="OrthoDB" id="5412453at2759"/>
<evidence type="ECO:0000256" key="1">
    <source>
        <dbReference type="SAM" id="MobiDB-lite"/>
    </source>
</evidence>
<feature type="region of interest" description="Disordered" evidence="1">
    <location>
        <begin position="296"/>
        <end position="321"/>
    </location>
</feature>
<keyword evidence="2" id="KW-0812">Transmembrane</keyword>
<feature type="compositionally biased region" description="Polar residues" evidence="1">
    <location>
        <begin position="304"/>
        <end position="321"/>
    </location>
</feature>
<gene>
    <name evidence="3" type="ORF">L211DRAFT_869205</name>
</gene>
<reference evidence="3 4" key="1">
    <citation type="journal article" date="2018" name="Nat. Ecol. Evol.">
        <title>Pezizomycetes genomes reveal the molecular basis of ectomycorrhizal truffle lifestyle.</title>
        <authorList>
            <person name="Murat C."/>
            <person name="Payen T."/>
            <person name="Noel B."/>
            <person name="Kuo A."/>
            <person name="Morin E."/>
            <person name="Chen J."/>
            <person name="Kohler A."/>
            <person name="Krizsan K."/>
            <person name="Balestrini R."/>
            <person name="Da Silva C."/>
            <person name="Montanini B."/>
            <person name="Hainaut M."/>
            <person name="Levati E."/>
            <person name="Barry K.W."/>
            <person name="Belfiori B."/>
            <person name="Cichocki N."/>
            <person name="Clum A."/>
            <person name="Dockter R.B."/>
            <person name="Fauchery L."/>
            <person name="Guy J."/>
            <person name="Iotti M."/>
            <person name="Le Tacon F."/>
            <person name="Lindquist E.A."/>
            <person name="Lipzen A."/>
            <person name="Malagnac F."/>
            <person name="Mello A."/>
            <person name="Molinier V."/>
            <person name="Miyauchi S."/>
            <person name="Poulain J."/>
            <person name="Riccioni C."/>
            <person name="Rubini A."/>
            <person name="Sitrit Y."/>
            <person name="Splivallo R."/>
            <person name="Traeger S."/>
            <person name="Wang M."/>
            <person name="Zifcakova L."/>
            <person name="Wipf D."/>
            <person name="Zambonelli A."/>
            <person name="Paolocci F."/>
            <person name="Nowrousian M."/>
            <person name="Ottonello S."/>
            <person name="Baldrian P."/>
            <person name="Spatafora J.W."/>
            <person name="Henrissat B."/>
            <person name="Nagy L.G."/>
            <person name="Aury J.M."/>
            <person name="Wincker P."/>
            <person name="Grigoriev I.V."/>
            <person name="Bonfante P."/>
            <person name="Martin F.M."/>
        </authorList>
    </citation>
    <scope>NUCLEOTIDE SEQUENCE [LARGE SCALE GENOMIC DNA]</scope>
    <source>
        <strain evidence="3 4">ATCC MYA-4762</strain>
    </source>
</reference>
<evidence type="ECO:0000313" key="3">
    <source>
        <dbReference type="EMBL" id="RPB22729.1"/>
    </source>
</evidence>
<keyword evidence="2" id="KW-1133">Transmembrane helix</keyword>
<protein>
    <submittedName>
        <fullName evidence="3">Uncharacterized protein</fullName>
    </submittedName>
</protein>
<dbReference type="EMBL" id="ML121550">
    <property type="protein sequence ID" value="RPB22729.1"/>
    <property type="molecule type" value="Genomic_DNA"/>
</dbReference>
<accession>A0A3N4LMJ9</accession>
<keyword evidence="2" id="KW-0472">Membrane</keyword>
<feature type="transmembrane region" description="Helical" evidence="2">
    <location>
        <begin position="48"/>
        <end position="67"/>
    </location>
</feature>
<dbReference type="Proteomes" id="UP000267821">
    <property type="component" value="Unassembled WGS sequence"/>
</dbReference>